<evidence type="ECO:0000256" key="2">
    <source>
        <dbReference type="ARBA" id="ARBA00004987"/>
    </source>
</evidence>
<feature type="compositionally biased region" description="Gly residues" evidence="11">
    <location>
        <begin position="374"/>
        <end position="388"/>
    </location>
</feature>
<dbReference type="PANTHER" id="PTHR42715:SF2">
    <property type="entry name" value="BETA-GLUCOSIDASE F-RELATED"/>
    <property type="match status" value="1"/>
</dbReference>
<evidence type="ECO:0000313" key="14">
    <source>
        <dbReference type="EMBL" id="KAK7057921.1"/>
    </source>
</evidence>
<feature type="signal peptide" evidence="12">
    <location>
        <begin position="1"/>
        <end position="17"/>
    </location>
</feature>
<evidence type="ECO:0000256" key="8">
    <source>
        <dbReference type="ARBA" id="ARBA00023277"/>
    </source>
</evidence>
<keyword evidence="5" id="KW-0378">Hydrolase</keyword>
<evidence type="ECO:0000256" key="3">
    <source>
        <dbReference type="ARBA" id="ARBA00005336"/>
    </source>
</evidence>
<keyword evidence="7" id="KW-0325">Glycoprotein</keyword>
<evidence type="ECO:0000256" key="4">
    <source>
        <dbReference type="ARBA" id="ARBA00012744"/>
    </source>
</evidence>
<dbReference type="Pfam" id="PF00933">
    <property type="entry name" value="Glyco_hydro_3"/>
    <property type="match status" value="1"/>
</dbReference>
<dbReference type="Pfam" id="PF01915">
    <property type="entry name" value="Glyco_hydro_3_C"/>
    <property type="match status" value="1"/>
</dbReference>
<evidence type="ECO:0000256" key="9">
    <source>
        <dbReference type="ARBA" id="ARBA00023295"/>
    </source>
</evidence>
<proteinExistence type="inferred from homology"/>
<dbReference type="Gene3D" id="3.20.20.300">
    <property type="entry name" value="Glycoside hydrolase, family 3, N-terminal domain"/>
    <property type="match status" value="1"/>
</dbReference>
<comment type="pathway">
    <text evidence="2">Glycan metabolism; cellulose degradation.</text>
</comment>
<sequence length="749" mass="78260">MLVSSFLLLSLTTLAQGFTLRTWDEAYALASTIVANLTLPEKASILSGVGQFDSRCVGNTTPIPRLGIPAICFQDGPAGVRLVKNVTGFPSGINAASTFSRRLMQARGQAMAEEFKAKGVHVFLGPAMDIMRNPKAGRGWESFGPDPYLNGEAAYSTIIGVQSVGVQACAKHLVANNQEHWRYGLSAIVDDRTMQELYFYPFIRAIEAGVTSIMCAYNQLNGTSSCHNAGLLGPNGLVRKAGFRGYVVSDWGATHDSVADNANAGLDMEQPGNNIVIGGGVFGVGGTNLAKSNSGVSTARIDEMATRVLAGYYRLGQDDPSYPAVSFDAQHSDGSGSLNLHVDVRSAAHTALVREIADASAVLLKNNRTSTATSGGGGSGNGSDGGSGTTIRGLPLAKERIKTMAVVGQDALLPNMSCNDLNECNDGTMSIGWGSGSNSLQYIVPPITAIQNFVGTGATIATSLSNDLSAGPAAAKGKDVAIVFVNAMSGELGGYDTVVGNMGDRNDLALWWKGGSLVEAVAAVCSNTIAVIHSVGPVSVSWSQHPNVTGIVYAGAPGEQTGPSIVDVLYGAVNPSGRLPFSIDESEASYGTSIVYNSLGFPVVNYTEQLLIDYRYMDAKGITPHYPFGFGLSYSTFAYSNLKISTSGSGATSSVVVTFTVRNSGAVAGTEIPQMYLAFPASAGEPKRVLRGFDEVKLGVGASAGVTMNLNAREISTWDVKSQSWIRPAGTFTVTVGASINDVRLTGTF</sequence>
<comment type="catalytic activity">
    <reaction evidence="1">
        <text>Hydrolysis of terminal, non-reducing beta-D-glucosyl residues with release of beta-D-glucose.</text>
        <dbReference type="EC" id="3.2.1.21"/>
    </reaction>
</comment>
<dbReference type="InterPro" id="IPR026891">
    <property type="entry name" value="Fn3-like"/>
</dbReference>
<evidence type="ECO:0000256" key="11">
    <source>
        <dbReference type="SAM" id="MobiDB-lite"/>
    </source>
</evidence>
<accession>A0AAW0DZ67</accession>
<dbReference type="InterPro" id="IPR002772">
    <property type="entry name" value="Glyco_hydro_3_C"/>
</dbReference>
<dbReference type="PRINTS" id="PR00133">
    <property type="entry name" value="GLHYDRLASE3"/>
</dbReference>
<protein>
    <recommendedName>
        <fullName evidence="4">beta-glucosidase</fullName>
        <ecNumber evidence="4">3.2.1.21</ecNumber>
    </recommendedName>
</protein>
<evidence type="ECO:0000256" key="1">
    <source>
        <dbReference type="ARBA" id="ARBA00000448"/>
    </source>
</evidence>
<dbReference type="SMART" id="SM01217">
    <property type="entry name" value="Fn3_like"/>
    <property type="match status" value="1"/>
</dbReference>
<dbReference type="InterPro" id="IPR017853">
    <property type="entry name" value="GH"/>
</dbReference>
<comment type="caution">
    <text evidence="14">The sequence shown here is derived from an EMBL/GenBank/DDBJ whole genome shotgun (WGS) entry which is preliminary data.</text>
</comment>
<evidence type="ECO:0000256" key="10">
    <source>
        <dbReference type="ARBA" id="ARBA00023326"/>
    </source>
</evidence>
<reference evidence="14 15" key="1">
    <citation type="journal article" date="2024" name="J Genomics">
        <title>Draft genome sequencing and assembly of Favolaschia claudopus CIRM-BRFM 2984 isolated from oak limbs.</title>
        <authorList>
            <person name="Navarro D."/>
            <person name="Drula E."/>
            <person name="Chaduli D."/>
            <person name="Cazenave R."/>
            <person name="Ahrendt S."/>
            <person name="Wang J."/>
            <person name="Lipzen A."/>
            <person name="Daum C."/>
            <person name="Barry K."/>
            <person name="Grigoriev I.V."/>
            <person name="Favel A."/>
            <person name="Rosso M.N."/>
            <person name="Martin F."/>
        </authorList>
    </citation>
    <scope>NUCLEOTIDE SEQUENCE [LARGE SCALE GENOMIC DNA]</scope>
    <source>
        <strain evidence="14 15">CIRM-BRFM 2984</strain>
    </source>
</reference>
<keyword evidence="15" id="KW-1185">Reference proteome</keyword>
<dbReference type="GO" id="GO:0008422">
    <property type="term" value="F:beta-glucosidase activity"/>
    <property type="evidence" value="ECO:0007669"/>
    <property type="project" value="UniProtKB-EC"/>
</dbReference>
<dbReference type="InterPro" id="IPR036962">
    <property type="entry name" value="Glyco_hydro_3_N_sf"/>
</dbReference>
<organism evidence="14 15">
    <name type="scientific">Favolaschia claudopus</name>
    <dbReference type="NCBI Taxonomy" id="2862362"/>
    <lineage>
        <taxon>Eukaryota</taxon>
        <taxon>Fungi</taxon>
        <taxon>Dikarya</taxon>
        <taxon>Basidiomycota</taxon>
        <taxon>Agaricomycotina</taxon>
        <taxon>Agaricomycetes</taxon>
        <taxon>Agaricomycetidae</taxon>
        <taxon>Agaricales</taxon>
        <taxon>Marasmiineae</taxon>
        <taxon>Mycenaceae</taxon>
        <taxon>Favolaschia</taxon>
    </lineage>
</organism>
<dbReference type="GO" id="GO:0030245">
    <property type="term" value="P:cellulose catabolic process"/>
    <property type="evidence" value="ECO:0007669"/>
    <property type="project" value="UniProtKB-KW"/>
</dbReference>
<dbReference type="PANTHER" id="PTHR42715">
    <property type="entry name" value="BETA-GLUCOSIDASE"/>
    <property type="match status" value="1"/>
</dbReference>
<evidence type="ECO:0000256" key="12">
    <source>
        <dbReference type="SAM" id="SignalP"/>
    </source>
</evidence>
<evidence type="ECO:0000256" key="6">
    <source>
        <dbReference type="ARBA" id="ARBA00023001"/>
    </source>
</evidence>
<keyword evidence="10" id="KW-0624">Polysaccharide degradation</keyword>
<evidence type="ECO:0000256" key="7">
    <source>
        <dbReference type="ARBA" id="ARBA00023180"/>
    </source>
</evidence>
<dbReference type="AlphaFoldDB" id="A0AAW0DZ67"/>
<keyword evidence="6" id="KW-0136">Cellulose degradation</keyword>
<feature type="chain" id="PRO_5043855467" description="beta-glucosidase" evidence="12">
    <location>
        <begin position="18"/>
        <end position="749"/>
    </location>
</feature>
<dbReference type="InterPro" id="IPR036881">
    <property type="entry name" value="Glyco_hydro_3_C_sf"/>
</dbReference>
<dbReference type="Gene3D" id="2.60.40.10">
    <property type="entry name" value="Immunoglobulins"/>
    <property type="match status" value="1"/>
</dbReference>
<gene>
    <name evidence="14" type="ORF">R3P38DRAFT_2599512</name>
</gene>
<feature type="region of interest" description="Disordered" evidence="11">
    <location>
        <begin position="368"/>
        <end position="392"/>
    </location>
</feature>
<dbReference type="InterPro" id="IPR013783">
    <property type="entry name" value="Ig-like_fold"/>
</dbReference>
<keyword evidence="9" id="KW-0326">Glycosidase</keyword>
<dbReference type="Gene3D" id="3.40.50.1700">
    <property type="entry name" value="Glycoside hydrolase family 3 C-terminal domain"/>
    <property type="match status" value="1"/>
</dbReference>
<keyword evidence="12" id="KW-0732">Signal</keyword>
<dbReference type="Pfam" id="PF14310">
    <property type="entry name" value="Fn3-like"/>
    <property type="match status" value="1"/>
</dbReference>
<dbReference type="InterPro" id="IPR001764">
    <property type="entry name" value="Glyco_hydro_3_N"/>
</dbReference>
<evidence type="ECO:0000313" key="15">
    <source>
        <dbReference type="Proteomes" id="UP001362999"/>
    </source>
</evidence>
<dbReference type="EMBL" id="JAWWNJ010000004">
    <property type="protein sequence ID" value="KAK7057921.1"/>
    <property type="molecule type" value="Genomic_DNA"/>
</dbReference>
<feature type="domain" description="Fibronectin type III-like" evidence="13">
    <location>
        <begin position="671"/>
        <end position="740"/>
    </location>
</feature>
<keyword evidence="8" id="KW-0119">Carbohydrate metabolism</keyword>
<dbReference type="FunFam" id="3.20.20.300:FF:000002">
    <property type="entry name" value="Probable beta-glucosidase"/>
    <property type="match status" value="1"/>
</dbReference>
<dbReference type="EC" id="3.2.1.21" evidence="4"/>
<evidence type="ECO:0000256" key="5">
    <source>
        <dbReference type="ARBA" id="ARBA00022801"/>
    </source>
</evidence>
<dbReference type="SUPFAM" id="SSF51445">
    <property type="entry name" value="(Trans)glycosidases"/>
    <property type="match status" value="1"/>
</dbReference>
<name>A0AAW0DZ67_9AGAR</name>
<comment type="similarity">
    <text evidence="3">Belongs to the glycosyl hydrolase 3 family.</text>
</comment>
<dbReference type="SUPFAM" id="SSF52279">
    <property type="entry name" value="Beta-D-glucan exohydrolase, C-terminal domain"/>
    <property type="match status" value="1"/>
</dbReference>
<dbReference type="Proteomes" id="UP001362999">
    <property type="component" value="Unassembled WGS sequence"/>
</dbReference>
<dbReference type="InterPro" id="IPR050288">
    <property type="entry name" value="Cellulose_deg_GH3"/>
</dbReference>
<evidence type="ECO:0000259" key="13">
    <source>
        <dbReference type="SMART" id="SM01217"/>
    </source>
</evidence>